<evidence type="ECO:0000313" key="2">
    <source>
        <dbReference type="Proteomes" id="UP000245926"/>
    </source>
</evidence>
<accession>A0A2U8W3D7</accession>
<dbReference type="EMBL" id="CP029550">
    <property type="protein sequence ID" value="AWN39882.1"/>
    <property type="molecule type" value="Genomic_DNA"/>
</dbReference>
<dbReference type="Proteomes" id="UP000245926">
    <property type="component" value="Chromosome"/>
</dbReference>
<dbReference type="RefSeq" id="WP_109887569.1">
    <property type="nucleotide sequence ID" value="NZ_CP029550.1"/>
</dbReference>
<protein>
    <submittedName>
        <fullName evidence="1">Uncharacterized protein</fullName>
    </submittedName>
</protein>
<dbReference type="OrthoDB" id="7992378at2"/>
<evidence type="ECO:0000313" key="1">
    <source>
        <dbReference type="EMBL" id="AWN39882.1"/>
    </source>
</evidence>
<proteinExistence type="predicted"/>
<sequence>MSSDQVARLAATIETLTKAVQFLLAERISDQPEDIREDLLTLLQRSFATPDPRTGAPTGRVSQADLALWMPVVAAALMDDVRAQLGMGPRGLPPEPPLPDRR</sequence>
<reference evidence="2" key="1">
    <citation type="submission" date="2018-05" db="EMBL/GenBank/DDBJ databases">
        <title>Complete Genome Sequence of Methylobacterium sp. 17SD2-17.</title>
        <authorList>
            <person name="Srinivasan S."/>
        </authorList>
    </citation>
    <scope>NUCLEOTIDE SEQUENCE [LARGE SCALE GENOMIC DNA]</scope>
    <source>
        <strain evidence="2">17SD2-17</strain>
    </source>
</reference>
<dbReference type="AlphaFoldDB" id="A0A2U8W3D7"/>
<name>A0A2U8W3D7_9HYPH</name>
<gene>
    <name evidence="1" type="ORF">DK389_04195</name>
</gene>
<keyword evidence="2" id="KW-1185">Reference proteome</keyword>
<organism evidence="1 2">
    <name type="scientific">Methylobacterium durans</name>
    <dbReference type="NCBI Taxonomy" id="2202825"/>
    <lineage>
        <taxon>Bacteria</taxon>
        <taxon>Pseudomonadati</taxon>
        <taxon>Pseudomonadota</taxon>
        <taxon>Alphaproteobacteria</taxon>
        <taxon>Hyphomicrobiales</taxon>
        <taxon>Methylobacteriaceae</taxon>
        <taxon>Methylobacterium</taxon>
    </lineage>
</organism>
<dbReference type="KEGG" id="mets:DK389_04195"/>